<keyword evidence="4" id="KW-1185">Reference proteome</keyword>
<dbReference type="EMBL" id="RBZW01000070">
    <property type="protein sequence ID" value="THE63164.1"/>
    <property type="molecule type" value="Genomic_DNA"/>
</dbReference>
<evidence type="ECO:0000256" key="1">
    <source>
        <dbReference type="SAM" id="MobiDB-lite"/>
    </source>
</evidence>
<dbReference type="GO" id="GO:0071713">
    <property type="term" value="F:para-aminobenzoyl-glutamate hydrolase activity"/>
    <property type="evidence" value="ECO:0007669"/>
    <property type="project" value="TreeGrafter"/>
</dbReference>
<dbReference type="Gene3D" id="3.40.630.10">
    <property type="entry name" value="Zn peptidases"/>
    <property type="match status" value="2"/>
</dbReference>
<dbReference type="InterPro" id="IPR017439">
    <property type="entry name" value="Amidohydrolase"/>
</dbReference>
<dbReference type="Pfam" id="PF01546">
    <property type="entry name" value="Peptidase_M20"/>
    <property type="match status" value="1"/>
</dbReference>
<dbReference type="InterPro" id="IPR017145">
    <property type="entry name" value="Aminobenzoyl-glu_utiliz_pB"/>
</dbReference>
<sequence>MSVTTVYETVESNREQLYDLAQELWENPELGLHEYESAETLAETLQDEGFDVEMDIGGMPTAFVATYGNGEPTVGILGEYDALPGLSQEVTAERSPIEEGGAGHGCGHNLFGVAALGGAVAVKRAIESGELEGTIRYYGCPAEETLVGKTYMARAGVFDDLDAALTWHPGDLSTPWAGSSNALNSLEFTFEGESAHAGGSPESGRSALDAVQLMNNGVEFMREHITDNSRMHYAITNGGDAPNVVPAESSVWYFVRAPTRTEVERNTDWLRDIAEGAALMTQTEVSERFLSGCYPYLANDTVTDVIWETMQDVGPIEYDDEDYELARDLVETVSESNRDAELETLPDDLREEVEPHALYPEPIESFNKEEIGGGSTEVGDVSYITPTGQFRAATWPVGTPGHSWQVVAANGDFGQKGAIFAAKVLAGSTYELMTNSQLLEKAKDEFTEATNGEPYETPLPPEAKPPFDMTADD</sequence>
<dbReference type="Pfam" id="PF07687">
    <property type="entry name" value="M20_dimer"/>
    <property type="match status" value="1"/>
</dbReference>
<name>A0A4S3TGS3_9EURY</name>
<dbReference type="InterPro" id="IPR011650">
    <property type="entry name" value="Peptidase_M20_dimer"/>
</dbReference>
<dbReference type="GO" id="GO:0005737">
    <property type="term" value="C:cytoplasm"/>
    <property type="evidence" value="ECO:0007669"/>
    <property type="project" value="TreeGrafter"/>
</dbReference>
<dbReference type="FunFam" id="3.30.70.360:FF:000004">
    <property type="entry name" value="Peptidase M20 domain-containing protein 2"/>
    <property type="match status" value="1"/>
</dbReference>
<dbReference type="InterPro" id="IPR002933">
    <property type="entry name" value="Peptidase_M20"/>
</dbReference>
<dbReference type="Gene3D" id="3.30.70.360">
    <property type="match status" value="1"/>
</dbReference>
<evidence type="ECO:0000313" key="4">
    <source>
        <dbReference type="Proteomes" id="UP000318864"/>
    </source>
</evidence>
<protein>
    <submittedName>
        <fullName evidence="3">Amidohydrolase</fullName>
    </submittedName>
</protein>
<evidence type="ECO:0000259" key="2">
    <source>
        <dbReference type="Pfam" id="PF07687"/>
    </source>
</evidence>
<feature type="region of interest" description="Disordered" evidence="1">
    <location>
        <begin position="443"/>
        <end position="473"/>
    </location>
</feature>
<reference evidence="3 4" key="1">
    <citation type="submission" date="2018-10" db="EMBL/GenBank/DDBJ databases">
        <title>Natronolimnobius sp. XQ-INN 246 isolated from Inner Mongolia Autonomous Region of China.</title>
        <authorList>
            <person name="Xue Q."/>
        </authorList>
    </citation>
    <scope>NUCLEOTIDE SEQUENCE [LARGE SCALE GENOMIC DNA]</scope>
    <source>
        <strain evidence="3 4">XQ-INN 246</strain>
    </source>
</reference>
<dbReference type="InterPro" id="IPR052030">
    <property type="entry name" value="Peptidase_M20/M20A_hydrolases"/>
</dbReference>
<dbReference type="RefSeq" id="WP_141466306.1">
    <property type="nucleotide sequence ID" value="NZ_RBZW01000070.1"/>
</dbReference>
<dbReference type="SUPFAM" id="SSF55031">
    <property type="entry name" value="Bacterial exopeptidase dimerisation domain"/>
    <property type="match status" value="1"/>
</dbReference>
<dbReference type="GO" id="GO:0046657">
    <property type="term" value="P:folic acid catabolic process"/>
    <property type="evidence" value="ECO:0007669"/>
    <property type="project" value="TreeGrafter"/>
</dbReference>
<dbReference type="Proteomes" id="UP000318864">
    <property type="component" value="Unassembled WGS sequence"/>
</dbReference>
<feature type="domain" description="Peptidase M20 dimerisation" evidence="2">
    <location>
        <begin position="185"/>
        <end position="275"/>
    </location>
</feature>
<evidence type="ECO:0000313" key="3">
    <source>
        <dbReference type="EMBL" id="THE63164.1"/>
    </source>
</evidence>
<dbReference type="AlphaFoldDB" id="A0A4S3TGS3"/>
<dbReference type="PIRSF" id="PIRSF037227">
    <property type="entry name" value="Aminobenzoyl-glu_utiliz_pB"/>
    <property type="match status" value="1"/>
</dbReference>
<proteinExistence type="predicted"/>
<keyword evidence="3" id="KW-0378">Hydrolase</keyword>
<accession>A0A4S3TGS3</accession>
<dbReference type="OrthoDB" id="56239at2157"/>
<dbReference type="SUPFAM" id="SSF53187">
    <property type="entry name" value="Zn-dependent exopeptidases"/>
    <property type="match status" value="1"/>
</dbReference>
<gene>
    <name evidence="3" type="ORF">D8Y22_19450</name>
</gene>
<dbReference type="GO" id="GO:0016805">
    <property type="term" value="F:dipeptidase activity"/>
    <property type="evidence" value="ECO:0007669"/>
    <property type="project" value="TreeGrafter"/>
</dbReference>
<dbReference type="PANTHER" id="PTHR30575">
    <property type="entry name" value="PEPTIDASE M20"/>
    <property type="match status" value="1"/>
</dbReference>
<comment type="caution">
    <text evidence="3">The sequence shown here is derived from an EMBL/GenBank/DDBJ whole genome shotgun (WGS) entry which is preliminary data.</text>
</comment>
<dbReference type="NCBIfam" id="TIGR01891">
    <property type="entry name" value="amidohydrolases"/>
    <property type="match status" value="1"/>
</dbReference>
<dbReference type="PANTHER" id="PTHR30575:SF0">
    <property type="entry name" value="XAA-ARG DIPEPTIDASE"/>
    <property type="match status" value="1"/>
</dbReference>
<dbReference type="InterPro" id="IPR036264">
    <property type="entry name" value="Bact_exopeptidase_dim_dom"/>
</dbReference>
<organism evidence="3 4">
    <name type="scientific">Salinadaptatus halalkaliphilus</name>
    <dbReference type="NCBI Taxonomy" id="2419781"/>
    <lineage>
        <taxon>Archaea</taxon>
        <taxon>Methanobacteriati</taxon>
        <taxon>Methanobacteriota</taxon>
        <taxon>Stenosarchaea group</taxon>
        <taxon>Halobacteria</taxon>
        <taxon>Halobacteriales</taxon>
        <taxon>Natrialbaceae</taxon>
        <taxon>Salinadaptatus</taxon>
    </lineage>
</organism>